<name>A0AB39YEJ5_9ACTN</name>
<accession>A0AB39YEJ5</accession>
<organism evidence="1">
    <name type="scientific">Streptomyces sp. R33</name>
    <dbReference type="NCBI Taxonomy" id="3238629"/>
    <lineage>
        <taxon>Bacteria</taxon>
        <taxon>Bacillati</taxon>
        <taxon>Actinomycetota</taxon>
        <taxon>Actinomycetes</taxon>
        <taxon>Kitasatosporales</taxon>
        <taxon>Streptomycetaceae</taxon>
        <taxon>Streptomyces</taxon>
    </lineage>
</organism>
<evidence type="ECO:0000313" key="1">
    <source>
        <dbReference type="EMBL" id="XDV67446.1"/>
    </source>
</evidence>
<proteinExistence type="predicted"/>
<protein>
    <submittedName>
        <fullName evidence="1">Uncharacterized protein</fullName>
    </submittedName>
</protein>
<dbReference type="EMBL" id="CP165727">
    <property type="protein sequence ID" value="XDV67446.1"/>
    <property type="molecule type" value="Genomic_DNA"/>
</dbReference>
<dbReference type="AlphaFoldDB" id="A0AB39YEJ5"/>
<reference evidence="1" key="1">
    <citation type="submission" date="2024-08" db="EMBL/GenBank/DDBJ databases">
        <authorList>
            <person name="Yu S.T."/>
        </authorList>
    </citation>
    <scope>NUCLEOTIDE SEQUENCE</scope>
    <source>
        <strain evidence="1">R33</strain>
    </source>
</reference>
<gene>
    <name evidence="1" type="ORF">AB5J51_33240</name>
</gene>
<dbReference type="RefSeq" id="WP_136222342.1">
    <property type="nucleotide sequence ID" value="NZ_CP165727.1"/>
</dbReference>
<sequence>MRTRDLTFGLYADVEGLAWVKTLVEDAVGSRGARIVGVSETSPADAYDFLAQQWAVEHPARTSGARQPIELRVRLVCSLRRRRALRKAVIAALCPEGKVSHRCRVPWMAP</sequence>